<accession>V4ACT3</accession>
<dbReference type="NCBIfam" id="TIGR02174">
    <property type="entry name" value="CXXU_selWTH"/>
    <property type="match status" value="1"/>
</dbReference>
<evidence type="ECO:0000313" key="4">
    <source>
        <dbReference type="Proteomes" id="UP000030746"/>
    </source>
</evidence>
<dbReference type="OrthoDB" id="60822at2759"/>
<dbReference type="InterPro" id="IPR036249">
    <property type="entry name" value="Thioredoxin-like_sf"/>
</dbReference>
<dbReference type="Proteomes" id="UP000030746">
    <property type="component" value="Unassembled WGS sequence"/>
</dbReference>
<proteinExistence type="predicted"/>
<dbReference type="HOGENOM" id="CLU_113870_2_0_1"/>
<dbReference type="PANTHER" id="PTHR13544:SF0">
    <property type="entry name" value="THIOREDOXIN REDUCTASE-LIKE SELENOPROTEIN T"/>
    <property type="match status" value="1"/>
</dbReference>
<evidence type="ECO:0000256" key="1">
    <source>
        <dbReference type="ARBA" id="ARBA00022729"/>
    </source>
</evidence>
<dbReference type="KEGG" id="lgi:LOTGIDRAFT_120388"/>
<evidence type="ECO:0000313" key="3">
    <source>
        <dbReference type="EMBL" id="ESO92890.1"/>
    </source>
</evidence>
<dbReference type="OMA" id="LKFQICC"/>
<name>V4ACT3_LOTGI</name>
<dbReference type="SUPFAM" id="SSF52833">
    <property type="entry name" value="Thioredoxin-like"/>
    <property type="match status" value="1"/>
</dbReference>
<feature type="non-terminal residue" evidence="3">
    <location>
        <position position="1"/>
    </location>
</feature>
<keyword evidence="1" id="KW-0732">Signal</keyword>
<dbReference type="RefSeq" id="XP_009056574.1">
    <property type="nucleotide sequence ID" value="XM_009058326.1"/>
</dbReference>
<gene>
    <name evidence="3" type="ORF">LOTGIDRAFT_120388</name>
</gene>
<dbReference type="GO" id="GO:0004791">
    <property type="term" value="F:thioredoxin-disulfide reductase (NADPH) activity"/>
    <property type="evidence" value="ECO:0007669"/>
    <property type="project" value="TreeGrafter"/>
</dbReference>
<dbReference type="STRING" id="225164.V4ACT3"/>
<dbReference type="Pfam" id="PF10262">
    <property type="entry name" value="Rdx"/>
    <property type="match status" value="1"/>
</dbReference>
<dbReference type="GeneID" id="20231854"/>
<protein>
    <recommendedName>
        <fullName evidence="5">Selenoprotein T</fullName>
    </recommendedName>
</protein>
<dbReference type="EMBL" id="KB202014">
    <property type="protein sequence ID" value="ESO92890.1"/>
    <property type="molecule type" value="Genomic_DNA"/>
</dbReference>
<keyword evidence="4" id="KW-1185">Reference proteome</keyword>
<organism evidence="3 4">
    <name type="scientific">Lottia gigantea</name>
    <name type="common">Giant owl limpet</name>
    <dbReference type="NCBI Taxonomy" id="225164"/>
    <lineage>
        <taxon>Eukaryota</taxon>
        <taxon>Metazoa</taxon>
        <taxon>Spiralia</taxon>
        <taxon>Lophotrochozoa</taxon>
        <taxon>Mollusca</taxon>
        <taxon>Gastropoda</taxon>
        <taxon>Patellogastropoda</taxon>
        <taxon>Lottioidea</taxon>
        <taxon>Lottiidae</taxon>
        <taxon>Lottia</taxon>
    </lineage>
</organism>
<dbReference type="InterPro" id="IPR011893">
    <property type="entry name" value="Selenoprotein_Rdx-typ"/>
</dbReference>
<dbReference type="InterPro" id="IPR019389">
    <property type="entry name" value="Selenoprotein_T"/>
</dbReference>
<reference evidence="3 4" key="1">
    <citation type="journal article" date="2013" name="Nature">
        <title>Insights into bilaterian evolution from three spiralian genomes.</title>
        <authorList>
            <person name="Simakov O."/>
            <person name="Marletaz F."/>
            <person name="Cho S.J."/>
            <person name="Edsinger-Gonzales E."/>
            <person name="Havlak P."/>
            <person name="Hellsten U."/>
            <person name="Kuo D.H."/>
            <person name="Larsson T."/>
            <person name="Lv J."/>
            <person name="Arendt D."/>
            <person name="Savage R."/>
            <person name="Osoegawa K."/>
            <person name="de Jong P."/>
            <person name="Grimwood J."/>
            <person name="Chapman J.A."/>
            <person name="Shapiro H."/>
            <person name="Aerts A."/>
            <person name="Otillar R.P."/>
            <person name="Terry A.Y."/>
            <person name="Boore J.L."/>
            <person name="Grigoriev I.V."/>
            <person name="Lindberg D.R."/>
            <person name="Seaver E.C."/>
            <person name="Weisblat D.A."/>
            <person name="Putnam N.H."/>
            <person name="Rokhsar D.S."/>
        </authorList>
    </citation>
    <scope>NUCLEOTIDE SEQUENCE [LARGE SCALE GENOMIC DNA]</scope>
</reference>
<sequence length="138" mass="15435">GYKRAFDQYAEAIHQRFPGITIEGGQYPAPSMRALIAQILSIAKLVIIGFVVSGHNPFTLLNIPTPSVYEWATQNKIYACLMVFFISNAIEGQLISTGAFEISFNDVPIWSKLETGRIPSPSEMFQILDNHMRLNNQS</sequence>
<evidence type="ECO:0000256" key="2">
    <source>
        <dbReference type="ARBA" id="ARBA00023284"/>
    </source>
</evidence>
<keyword evidence="2" id="KW-0676">Redox-active center</keyword>
<dbReference type="AlphaFoldDB" id="V4ACT3"/>
<dbReference type="CTD" id="20231854"/>
<dbReference type="PANTHER" id="PTHR13544">
    <property type="entry name" value="SELENOPROTEIN T"/>
    <property type="match status" value="1"/>
</dbReference>
<dbReference type="GO" id="GO:0005789">
    <property type="term" value="C:endoplasmic reticulum membrane"/>
    <property type="evidence" value="ECO:0007669"/>
    <property type="project" value="TreeGrafter"/>
</dbReference>
<evidence type="ECO:0008006" key="5">
    <source>
        <dbReference type="Google" id="ProtNLM"/>
    </source>
</evidence>
<dbReference type="Gene3D" id="3.40.30.10">
    <property type="entry name" value="Glutaredoxin"/>
    <property type="match status" value="1"/>
</dbReference>
<dbReference type="GO" id="GO:0045454">
    <property type="term" value="P:cell redox homeostasis"/>
    <property type="evidence" value="ECO:0007669"/>
    <property type="project" value="TreeGrafter"/>
</dbReference>